<dbReference type="PROSITE" id="PS51257">
    <property type="entry name" value="PROKAR_LIPOPROTEIN"/>
    <property type="match status" value="1"/>
</dbReference>
<dbReference type="InterPro" id="IPR025507">
    <property type="entry name" value="DUF4394"/>
</dbReference>
<proteinExistence type="predicted"/>
<evidence type="ECO:0000313" key="3">
    <source>
        <dbReference type="EMBL" id="MBQ0933410.1"/>
    </source>
</evidence>
<accession>A0A940YIX7</accession>
<feature type="signal peptide" evidence="1">
    <location>
        <begin position="1"/>
        <end position="16"/>
    </location>
</feature>
<feature type="chain" id="PRO_5036852293" evidence="1">
    <location>
        <begin position="17"/>
        <end position="289"/>
    </location>
</feature>
<protein>
    <submittedName>
        <fullName evidence="3">DUF4394 domain-containing protein</fullName>
    </submittedName>
</protein>
<name>A0A940YIX7_9BURK</name>
<dbReference type="Pfam" id="PF14339">
    <property type="entry name" value="DUF4394"/>
    <property type="match status" value="1"/>
</dbReference>
<evidence type="ECO:0000259" key="2">
    <source>
        <dbReference type="Pfam" id="PF14339"/>
    </source>
</evidence>
<feature type="domain" description="DUF4394" evidence="2">
    <location>
        <begin position="50"/>
        <end position="286"/>
    </location>
</feature>
<evidence type="ECO:0000256" key="1">
    <source>
        <dbReference type="SAM" id="SignalP"/>
    </source>
</evidence>
<keyword evidence="4" id="KW-1185">Reference proteome</keyword>
<dbReference type="RefSeq" id="WP_210857076.1">
    <property type="nucleotide sequence ID" value="NZ_JAGQDD010000028.1"/>
</dbReference>
<sequence length="289" mass="30037">MPLRLLPTLAALAALALGGCSLLPIPATPPAASGGSGGEFVRALTPDHRLLGFAAAAPQTLVSQCAISGLKPGEQLLGIDYRVARGQLYALGRSGQLYTIDTAQCAASPVGTGIGWPLLGARVGIDFNPTVDRLRVVTEAGQNLRVHPDTGRVVDGAPDTLLGYVNTDPHAGHTVRVVAAGYTYNKDNEKVTTNYAIDLGLAQLVMMGSHESKVPPVSPNTGRVMSVGPLGVDGVVEADLDISDLKNQPLAMLRTDQSRLYRIDLTTGRATLIGPIGDGGPIRSIAIEP</sequence>
<keyword evidence="1" id="KW-0732">Signal</keyword>
<dbReference type="EMBL" id="JAGQDD010000028">
    <property type="protein sequence ID" value="MBQ0933410.1"/>
    <property type="molecule type" value="Genomic_DNA"/>
</dbReference>
<comment type="caution">
    <text evidence="3">The sequence shown here is derived from an EMBL/GenBank/DDBJ whole genome shotgun (WGS) entry which is preliminary data.</text>
</comment>
<evidence type="ECO:0000313" key="4">
    <source>
        <dbReference type="Proteomes" id="UP000676246"/>
    </source>
</evidence>
<organism evidence="3 4">
    <name type="scientific">Ideonella alba</name>
    <dbReference type="NCBI Taxonomy" id="2824118"/>
    <lineage>
        <taxon>Bacteria</taxon>
        <taxon>Pseudomonadati</taxon>
        <taxon>Pseudomonadota</taxon>
        <taxon>Betaproteobacteria</taxon>
        <taxon>Burkholderiales</taxon>
        <taxon>Sphaerotilaceae</taxon>
        <taxon>Ideonella</taxon>
    </lineage>
</organism>
<gene>
    <name evidence="3" type="ORF">KAK03_23290</name>
</gene>
<reference evidence="3 4" key="1">
    <citation type="submission" date="2021-04" db="EMBL/GenBank/DDBJ databases">
        <title>The genome sequence of Ideonella sp. 3Y2.</title>
        <authorList>
            <person name="Liu Y."/>
        </authorList>
    </citation>
    <scope>NUCLEOTIDE SEQUENCE [LARGE SCALE GENOMIC DNA]</scope>
    <source>
        <strain evidence="3 4">3Y2</strain>
    </source>
</reference>
<dbReference type="AlphaFoldDB" id="A0A940YIX7"/>
<dbReference type="Proteomes" id="UP000676246">
    <property type="component" value="Unassembled WGS sequence"/>
</dbReference>